<sequence>MRYAHEQSKMHMMHSYRQMYPELFQHAQMDVRPATKNDYYIPPTLASQCIVVKKTYFTSDGCDKVSCFPFRSDGFPCAPSDQMHWTRVGSSHILSCQPSCQASKVTVDAEWRNQTCVQVNPYTKYMAMFPEVVLGVKTKNPLHLGLDWKDGKLYLNATYCKAYGLDFDGKECIAAWDQTILEMLLGTTVYRSIKLQGVQPPAIPPPPPMPNLSAGIFDIPVDEADFNFDHSEWVKAVVSEFAFDFGLDIAMDVVAKILKKRAPRLLMTAAKSIPIKAALAQMVMKQTVSLGVKSLITAGKIVGVVDGAFTLYSIITGVLDIYDPLRFGNLLTMKQVELISKRLDLMYFEREDDFSPELTPEFVWDFILVKEDLSDDIEYFGSKINEYLSALRVGNDELTEEPEPMFDFNYHRENKYWNWSLHIVVMLMESSRNLRGRGRLFHRSVQKFTFQAITFQPSVQIQTFLCVPVPTFVFCNSIINFGI</sequence>
<accession>A0A4Y2TZD3</accession>
<proteinExistence type="predicted"/>
<dbReference type="OrthoDB" id="6418634at2759"/>
<dbReference type="InterPro" id="IPR007663">
    <property type="entry name" value="Baculo_p74"/>
</dbReference>
<dbReference type="Proteomes" id="UP000499080">
    <property type="component" value="Unassembled WGS sequence"/>
</dbReference>
<comment type="caution">
    <text evidence="2">The sequence shown here is derived from an EMBL/GenBank/DDBJ whole genome shotgun (WGS) entry which is preliminary data.</text>
</comment>
<name>A0A4Y2TZD3_ARAVE</name>
<organism evidence="2 3">
    <name type="scientific">Araneus ventricosus</name>
    <name type="common">Orbweaver spider</name>
    <name type="synonym">Epeira ventricosa</name>
    <dbReference type="NCBI Taxonomy" id="182803"/>
    <lineage>
        <taxon>Eukaryota</taxon>
        <taxon>Metazoa</taxon>
        <taxon>Ecdysozoa</taxon>
        <taxon>Arthropoda</taxon>
        <taxon>Chelicerata</taxon>
        <taxon>Arachnida</taxon>
        <taxon>Araneae</taxon>
        <taxon>Araneomorphae</taxon>
        <taxon>Entelegynae</taxon>
        <taxon>Araneoidea</taxon>
        <taxon>Araneidae</taxon>
        <taxon>Araneus</taxon>
    </lineage>
</organism>
<gene>
    <name evidence="2" type="ORF">AVEN_231084_1</name>
</gene>
<dbReference type="InterPro" id="IPR013613">
    <property type="entry name" value="Baculo_p74_N"/>
</dbReference>
<evidence type="ECO:0000259" key="1">
    <source>
        <dbReference type="Pfam" id="PF08404"/>
    </source>
</evidence>
<dbReference type="Pfam" id="PF08404">
    <property type="entry name" value="Baculo_p74_N"/>
    <property type="match status" value="1"/>
</dbReference>
<dbReference type="EMBL" id="BGPR01031596">
    <property type="protein sequence ID" value="GBO04780.1"/>
    <property type="molecule type" value="Genomic_DNA"/>
</dbReference>
<feature type="domain" description="Baculoviridae p74 N-terminal" evidence="1">
    <location>
        <begin position="2"/>
        <end position="118"/>
    </location>
</feature>
<dbReference type="Pfam" id="PF04583">
    <property type="entry name" value="Baculo_p74"/>
    <property type="match status" value="1"/>
</dbReference>
<protein>
    <recommendedName>
        <fullName evidence="1">Baculoviridae p74 N-terminal domain-containing protein</fullName>
    </recommendedName>
</protein>
<keyword evidence="3" id="KW-1185">Reference proteome</keyword>
<reference evidence="2 3" key="1">
    <citation type="journal article" date="2019" name="Sci. Rep.">
        <title>Orb-weaving spider Araneus ventricosus genome elucidates the spidroin gene catalogue.</title>
        <authorList>
            <person name="Kono N."/>
            <person name="Nakamura H."/>
            <person name="Ohtoshi R."/>
            <person name="Moran D.A.P."/>
            <person name="Shinohara A."/>
            <person name="Yoshida Y."/>
            <person name="Fujiwara M."/>
            <person name="Mori M."/>
            <person name="Tomita M."/>
            <person name="Arakawa K."/>
        </authorList>
    </citation>
    <scope>NUCLEOTIDE SEQUENCE [LARGE SCALE GENOMIC DNA]</scope>
</reference>
<evidence type="ECO:0000313" key="3">
    <source>
        <dbReference type="Proteomes" id="UP000499080"/>
    </source>
</evidence>
<dbReference type="AlphaFoldDB" id="A0A4Y2TZD3"/>
<dbReference type="GO" id="GO:0019058">
    <property type="term" value="P:viral life cycle"/>
    <property type="evidence" value="ECO:0007669"/>
    <property type="project" value="InterPro"/>
</dbReference>
<evidence type="ECO:0000313" key="2">
    <source>
        <dbReference type="EMBL" id="GBO04780.1"/>
    </source>
</evidence>